<organism evidence="1 2">
    <name type="scientific">Cristinia sonorae</name>
    <dbReference type="NCBI Taxonomy" id="1940300"/>
    <lineage>
        <taxon>Eukaryota</taxon>
        <taxon>Fungi</taxon>
        <taxon>Dikarya</taxon>
        <taxon>Basidiomycota</taxon>
        <taxon>Agaricomycotina</taxon>
        <taxon>Agaricomycetes</taxon>
        <taxon>Agaricomycetidae</taxon>
        <taxon>Agaricales</taxon>
        <taxon>Pleurotineae</taxon>
        <taxon>Stephanosporaceae</taxon>
        <taxon>Cristinia</taxon>
    </lineage>
</organism>
<dbReference type="AlphaFoldDB" id="A0A8K0UHW9"/>
<evidence type="ECO:0000313" key="1">
    <source>
        <dbReference type="EMBL" id="KAH8091425.1"/>
    </source>
</evidence>
<dbReference type="EMBL" id="JAEVFJ010000036">
    <property type="protein sequence ID" value="KAH8091425.1"/>
    <property type="molecule type" value="Genomic_DNA"/>
</dbReference>
<protein>
    <submittedName>
        <fullName evidence="1">Uncharacterized protein</fullName>
    </submittedName>
</protein>
<reference evidence="1" key="1">
    <citation type="journal article" date="2021" name="New Phytol.">
        <title>Evolutionary innovations through gain and loss of genes in the ectomycorrhizal Boletales.</title>
        <authorList>
            <person name="Wu G."/>
            <person name="Miyauchi S."/>
            <person name="Morin E."/>
            <person name="Kuo A."/>
            <person name="Drula E."/>
            <person name="Varga T."/>
            <person name="Kohler A."/>
            <person name="Feng B."/>
            <person name="Cao Y."/>
            <person name="Lipzen A."/>
            <person name="Daum C."/>
            <person name="Hundley H."/>
            <person name="Pangilinan J."/>
            <person name="Johnson J."/>
            <person name="Barry K."/>
            <person name="LaButti K."/>
            <person name="Ng V."/>
            <person name="Ahrendt S."/>
            <person name="Min B."/>
            <person name="Choi I.G."/>
            <person name="Park H."/>
            <person name="Plett J.M."/>
            <person name="Magnuson J."/>
            <person name="Spatafora J.W."/>
            <person name="Nagy L.G."/>
            <person name="Henrissat B."/>
            <person name="Grigoriev I.V."/>
            <person name="Yang Z.L."/>
            <person name="Xu J."/>
            <person name="Martin F.M."/>
        </authorList>
    </citation>
    <scope>NUCLEOTIDE SEQUENCE</scope>
    <source>
        <strain evidence="1">KKN 215</strain>
    </source>
</reference>
<name>A0A8K0UHW9_9AGAR</name>
<keyword evidence="2" id="KW-1185">Reference proteome</keyword>
<gene>
    <name evidence="1" type="ORF">BXZ70DRAFT_486242</name>
</gene>
<comment type="caution">
    <text evidence="1">The sequence shown here is derived from an EMBL/GenBank/DDBJ whole genome shotgun (WGS) entry which is preliminary data.</text>
</comment>
<proteinExistence type="predicted"/>
<evidence type="ECO:0000313" key="2">
    <source>
        <dbReference type="Proteomes" id="UP000813824"/>
    </source>
</evidence>
<sequence>MQSGQASDGLGGLPIEIWEYVIDLVMLTENHTHIQLLEGDFQALSLVCRSWLPRCRFHLRLQPTLYTSQDLTSFTSYVRSSPILPLRVIRLGLFSSSEDTGWFATAPLLLSTLPNLSLLHLYDPNLSQYHYGLSKHFSILRPGCLLVQYPRCELWSQLTNLINAVRTPNISIITHDYDSRRYYKPDLHYIQAIGPFILKSRTVQELKLQLSWEELAAMFPTWRFNAPLLKTLEIWMKSESLDVLTPKDRLVWASIGRIFHPGDSRHPVPLLSTVDLFRFFGDDDLSVVLTKTLKDSTRDITGDTRSDDQEAEDGAAYPETRQLRLTCHGWAEYATSVLSCIAPCDPHIVDLCFDGDRGIFDSGRWHWSLVDSVLSNPQRFISLHTVRIKFNYDKTVNTGLIQLKRCIMDVARRLLPKCAERDILPRLCSVDNCPYHRDVIVKEMSRPQ</sequence>
<dbReference type="OrthoDB" id="2788229at2759"/>
<dbReference type="Proteomes" id="UP000813824">
    <property type="component" value="Unassembled WGS sequence"/>
</dbReference>
<accession>A0A8K0UHW9</accession>